<dbReference type="Gene3D" id="3.30.70.1060">
    <property type="entry name" value="Dimeric alpha+beta barrel"/>
    <property type="match status" value="1"/>
</dbReference>
<evidence type="ECO:0000256" key="1">
    <source>
        <dbReference type="ARBA" id="ARBA00007689"/>
    </source>
</evidence>
<dbReference type="SUPFAM" id="SSF54909">
    <property type="entry name" value="Dimeric alpha+beta barrel"/>
    <property type="match status" value="1"/>
</dbReference>
<comment type="similarity">
    <text evidence="1">Belongs to the YciI family.</text>
</comment>
<dbReference type="KEGG" id="nhy:JQS43_15895"/>
<organism evidence="3 4">
    <name type="scientific">Natronosporangium hydrolyticum</name>
    <dbReference type="NCBI Taxonomy" id="2811111"/>
    <lineage>
        <taxon>Bacteria</taxon>
        <taxon>Bacillati</taxon>
        <taxon>Actinomycetota</taxon>
        <taxon>Actinomycetes</taxon>
        <taxon>Micromonosporales</taxon>
        <taxon>Micromonosporaceae</taxon>
        <taxon>Natronosporangium</taxon>
    </lineage>
</organism>
<dbReference type="InterPro" id="IPR005545">
    <property type="entry name" value="YCII"/>
</dbReference>
<accession>A0A895YPZ6</accession>
<reference evidence="3" key="1">
    <citation type="submission" date="2021-02" db="EMBL/GenBank/DDBJ databases">
        <title>Natrosporangium hydrolyticum gen. nov., sp. nov, a haloalkaliphilic actinobacterium from a soda solonchak soil.</title>
        <authorList>
            <person name="Sorokin D.Y."/>
            <person name="Khijniak T.V."/>
            <person name="Zakharycheva A.P."/>
            <person name="Boueva O.V."/>
            <person name="Ariskina E.V."/>
            <person name="Hahnke R.L."/>
            <person name="Bunk B."/>
            <person name="Sproer C."/>
            <person name="Schumann P."/>
            <person name="Evtushenko L.I."/>
            <person name="Kublanov I.V."/>
        </authorList>
    </citation>
    <scope>NUCLEOTIDE SEQUENCE</scope>
    <source>
        <strain evidence="3">DSM 106523</strain>
    </source>
</reference>
<protein>
    <recommendedName>
        <fullName evidence="2">YCII-related domain-containing protein</fullName>
    </recommendedName>
</protein>
<name>A0A895YPZ6_9ACTN</name>
<dbReference type="PANTHER" id="PTHR35174:SF3">
    <property type="entry name" value="BLL7171 PROTEIN"/>
    <property type="match status" value="1"/>
</dbReference>
<dbReference type="AlphaFoldDB" id="A0A895YPZ6"/>
<feature type="domain" description="YCII-related" evidence="2">
    <location>
        <begin position="20"/>
        <end position="102"/>
    </location>
</feature>
<evidence type="ECO:0000313" key="3">
    <source>
        <dbReference type="EMBL" id="QSB17363.1"/>
    </source>
</evidence>
<dbReference type="Proteomes" id="UP000662857">
    <property type="component" value="Chromosome"/>
</dbReference>
<sequence>MLLMMGPAAKWQEFLQLRPEELRAHHEFMNRLNDELSAAGELVEAQGLAFPDQAKVVRTQPGGEVVVTDGPFPETKEFLAGYWIVDVADEARALAVARAASAAPGAGGAPVGQPIEVRQVMSEPEVEM</sequence>
<keyword evidence="4" id="KW-1185">Reference proteome</keyword>
<dbReference type="EMBL" id="CP070499">
    <property type="protein sequence ID" value="QSB17363.1"/>
    <property type="molecule type" value="Genomic_DNA"/>
</dbReference>
<dbReference type="Pfam" id="PF03795">
    <property type="entry name" value="YCII"/>
    <property type="match status" value="1"/>
</dbReference>
<dbReference type="PANTHER" id="PTHR35174">
    <property type="entry name" value="BLL7171 PROTEIN-RELATED"/>
    <property type="match status" value="1"/>
</dbReference>
<proteinExistence type="inferred from homology"/>
<gene>
    <name evidence="3" type="ORF">JQS43_15895</name>
</gene>
<dbReference type="InterPro" id="IPR011008">
    <property type="entry name" value="Dimeric_a/b-barrel"/>
</dbReference>
<evidence type="ECO:0000259" key="2">
    <source>
        <dbReference type="Pfam" id="PF03795"/>
    </source>
</evidence>
<evidence type="ECO:0000313" key="4">
    <source>
        <dbReference type="Proteomes" id="UP000662857"/>
    </source>
</evidence>